<accession>D4BIU2</accession>
<proteinExistence type="predicted"/>
<dbReference type="Proteomes" id="UP000003880">
    <property type="component" value="Unassembled WGS sequence"/>
</dbReference>
<evidence type="ECO:0000313" key="2">
    <source>
        <dbReference type="Proteomes" id="UP000003880"/>
    </source>
</evidence>
<organism evidence="1 2">
    <name type="scientific">Citrobacter youngae ATCC 29220</name>
    <dbReference type="NCBI Taxonomy" id="500640"/>
    <lineage>
        <taxon>Bacteria</taxon>
        <taxon>Pseudomonadati</taxon>
        <taxon>Pseudomonadota</taxon>
        <taxon>Gammaproteobacteria</taxon>
        <taxon>Enterobacterales</taxon>
        <taxon>Enterobacteriaceae</taxon>
        <taxon>Citrobacter</taxon>
        <taxon>Citrobacter freundii complex</taxon>
    </lineage>
</organism>
<dbReference type="EMBL" id="ABWL02000023">
    <property type="protein sequence ID" value="EFE06336.1"/>
    <property type="molecule type" value="Genomic_DNA"/>
</dbReference>
<comment type="caution">
    <text evidence="1">The sequence shown here is derived from an EMBL/GenBank/DDBJ whole genome shotgun (WGS) entry which is preliminary data.</text>
</comment>
<protein>
    <submittedName>
        <fullName evidence="1">Uncharacterized protein</fullName>
    </submittedName>
</protein>
<name>D4BIU2_9ENTR</name>
<evidence type="ECO:0000313" key="1">
    <source>
        <dbReference type="EMBL" id="EFE06336.1"/>
    </source>
</evidence>
<dbReference type="HOGENOM" id="CLU_2068944_0_0_6"/>
<sequence>MEGFWRKITGVEPARERWRPQLDLKSSHLTGDDDLPRLDCYMEAGRIIATSSGFHTPSLTFLTSVSPYHDPFQINLYKIHHLHLDIFLDATPITENKNRNLITRYRNTRDRRDGLQEL</sequence>
<gene>
    <name evidence="1" type="ORF">CIT292_10459</name>
</gene>
<dbReference type="AlphaFoldDB" id="D4BIU2"/>
<reference evidence="1 2" key="1">
    <citation type="submission" date="2010-02" db="EMBL/GenBank/DDBJ databases">
        <authorList>
            <person name="Weinstock G."/>
            <person name="Sodergren E."/>
            <person name="Clifton S."/>
            <person name="Fulton L."/>
            <person name="Fulton B."/>
            <person name="Courtney L."/>
            <person name="Fronick C."/>
            <person name="Harrison M."/>
            <person name="Strong C."/>
            <person name="Farmer C."/>
            <person name="Delahaunty K."/>
            <person name="Markovic C."/>
            <person name="Hall O."/>
            <person name="Minx P."/>
            <person name="Tomlinson C."/>
            <person name="Mitreva M."/>
            <person name="Nelson J."/>
            <person name="Hou S."/>
            <person name="Wollam A."/>
            <person name="Pepin K.H."/>
            <person name="Johnson M."/>
            <person name="Bhonagiri V."/>
            <person name="Zhang X."/>
            <person name="Suruliraj S."/>
            <person name="Warren W."/>
            <person name="Chinwalla A."/>
            <person name="Mardis E.R."/>
            <person name="Wilson R.K."/>
        </authorList>
    </citation>
    <scope>NUCLEOTIDE SEQUENCE [LARGE SCALE GENOMIC DNA]</scope>
    <source>
        <strain evidence="1 2">ATCC 29220</strain>
    </source>
</reference>